<dbReference type="InterPro" id="IPR029063">
    <property type="entry name" value="SAM-dependent_MTases_sf"/>
</dbReference>
<dbReference type="Gene3D" id="3.40.50.150">
    <property type="entry name" value="Vaccinia Virus protein VP39"/>
    <property type="match status" value="1"/>
</dbReference>
<evidence type="ECO:0000256" key="3">
    <source>
        <dbReference type="ARBA" id="ARBA00022691"/>
    </source>
</evidence>
<dbReference type="Gene3D" id="2.40.50.140">
    <property type="entry name" value="Nucleic acid-binding proteins"/>
    <property type="match status" value="1"/>
</dbReference>
<protein>
    <submittedName>
        <fullName evidence="7">23S rRNA (Uracil-5-)-methyltransferase RumA</fullName>
    </submittedName>
</protein>
<reference evidence="7 8" key="1">
    <citation type="journal article" date="2012" name="J. Bacteriol.">
        <title>Complete Genome Sequence of the Beer Spoilage Organism Pediococcus claussenii ATCC BAA-344T.</title>
        <authorList>
            <person name="Pittet V."/>
            <person name="Abegunde T."/>
            <person name="Marfleet T."/>
            <person name="Haakensen M."/>
            <person name="Morrow K."/>
            <person name="Jayaprakash T."/>
            <person name="Schroeder K."/>
            <person name="Trost B."/>
            <person name="Byrns S."/>
            <person name="Bergsveinson J."/>
            <person name="Kusalik A."/>
            <person name="Ziola B."/>
        </authorList>
    </citation>
    <scope>NUCLEOTIDE SEQUENCE [LARGE SCALE GENOMIC DNA]</scope>
    <source>
        <strain evidence="7 8">ATCC BAA-344</strain>
    </source>
</reference>
<dbReference type="SUPFAM" id="SSF50249">
    <property type="entry name" value="Nucleic acid-binding proteins"/>
    <property type="match status" value="1"/>
</dbReference>
<organism evidence="7 8">
    <name type="scientific">Pediococcus claussenii (strain ATCC BAA-344 / DSM 14800 / JCM 18046 / KCTC 3811 / LMG 21948 / P06)</name>
    <dbReference type="NCBI Taxonomy" id="701521"/>
    <lineage>
        <taxon>Bacteria</taxon>
        <taxon>Bacillati</taxon>
        <taxon>Bacillota</taxon>
        <taxon>Bacilli</taxon>
        <taxon>Lactobacillales</taxon>
        <taxon>Lactobacillaceae</taxon>
        <taxon>Pediococcus</taxon>
    </lineage>
</organism>
<feature type="domain" description="TRAM" evidence="6">
    <location>
        <begin position="17"/>
        <end position="75"/>
    </location>
</feature>
<keyword evidence="3 4" id="KW-0949">S-adenosyl-L-methionine</keyword>
<evidence type="ECO:0000313" key="7">
    <source>
        <dbReference type="EMBL" id="AEV95902.1"/>
    </source>
</evidence>
<evidence type="ECO:0000313" key="8">
    <source>
        <dbReference type="Proteomes" id="UP000005444"/>
    </source>
</evidence>
<dbReference type="eggNOG" id="COG2265">
    <property type="taxonomic scope" value="Bacteria"/>
</dbReference>
<dbReference type="STRING" id="701521.PECL_1685"/>
<dbReference type="KEGG" id="pce:PECL_1685"/>
<dbReference type="CDD" id="cd02440">
    <property type="entry name" value="AdoMet_MTases"/>
    <property type="match status" value="1"/>
</dbReference>
<dbReference type="Gene3D" id="2.40.50.1070">
    <property type="match status" value="1"/>
</dbReference>
<sequence>MDKKRSYNQKNKYQNQRLRVGDTIPLKIKRLGINGEGIGYFQRTICFIKGALPGEQVIAKITDIKPRFIIGETAKIKMVSPDRVEPRDSFANNVGGFELEHLSYAAQLEFKRDVIKQSLAKFRPEGYKQFDLRPTIGMDDPTGYRNKAQFQVRRLDGKVLAGMYTEGSHDLVDLPEVSVQHPLTMQIMRFIVDLLDKYSVSVYNERKNIGDVKTIIVRVAVETNQAQVVFVTNSTKLPYRDEMVEDLQAKFPEIKSIMQNINSGRNSLIWGDNTQNIAGDSFITEKMDGLSFKLSARAFFQLNPYQTVKLYNEARKALELSDNDNLVDAYSGVGTIGLSLAKKAKEVRGMDTIAEAVEDANENAKLNGIDNAHYETGAAEKLLPKWLQEGFKPDSLVVDPPRVGLEGRLIQAILTSLPKHFVYISCNPSTLARDLVPLVEKYRVEYIQSIDMFPETARVEAVVKLTLK</sequence>
<feature type="binding site" evidence="4">
    <location>
        <position position="399"/>
    </location>
    <ligand>
        <name>S-adenosyl-L-methionine</name>
        <dbReference type="ChEBI" id="CHEBI:59789"/>
    </ligand>
</feature>
<dbReference type="Pfam" id="PF05958">
    <property type="entry name" value="tRNA_U5-meth_tr"/>
    <property type="match status" value="1"/>
</dbReference>
<feature type="binding site" evidence="4">
    <location>
        <position position="330"/>
    </location>
    <ligand>
        <name>S-adenosyl-L-methionine</name>
        <dbReference type="ChEBI" id="CHEBI:59789"/>
    </ligand>
</feature>
<dbReference type="FunFam" id="3.40.50.150:FF:000009">
    <property type="entry name" value="23S rRNA (Uracil(1939)-C(5))-methyltransferase RlmD"/>
    <property type="match status" value="1"/>
</dbReference>
<evidence type="ECO:0000256" key="5">
    <source>
        <dbReference type="PROSITE-ProRule" id="PRU10015"/>
    </source>
</evidence>
<keyword evidence="8" id="KW-1185">Reference proteome</keyword>
<evidence type="ECO:0000256" key="2">
    <source>
        <dbReference type="ARBA" id="ARBA00022679"/>
    </source>
</evidence>
<dbReference type="GO" id="GO:0070041">
    <property type="term" value="F:rRNA (uridine-C5-)-methyltransferase activity"/>
    <property type="evidence" value="ECO:0007669"/>
    <property type="project" value="TreeGrafter"/>
</dbReference>
<feature type="active site" evidence="5">
    <location>
        <position position="426"/>
    </location>
</feature>
<dbReference type="RefSeq" id="WP_014216096.1">
    <property type="nucleotide sequence ID" value="NC_016605.1"/>
</dbReference>
<feature type="binding site" evidence="4">
    <location>
        <position position="301"/>
    </location>
    <ligand>
        <name>S-adenosyl-L-methionine</name>
        <dbReference type="ChEBI" id="CHEBI:59789"/>
    </ligand>
</feature>
<accession>G8PBB3</accession>
<evidence type="ECO:0000256" key="1">
    <source>
        <dbReference type="ARBA" id="ARBA00022603"/>
    </source>
</evidence>
<dbReference type="PROSITE" id="PS50926">
    <property type="entry name" value="TRAM"/>
    <property type="match status" value="1"/>
</dbReference>
<dbReference type="NCBIfam" id="TIGR00479">
    <property type="entry name" value="rumA"/>
    <property type="match status" value="1"/>
</dbReference>
<dbReference type="PROSITE" id="PS01230">
    <property type="entry name" value="TRMA_1"/>
    <property type="match status" value="1"/>
</dbReference>
<dbReference type="PROSITE" id="PS51687">
    <property type="entry name" value="SAM_MT_RNA_M5U"/>
    <property type="match status" value="1"/>
</dbReference>
<dbReference type="EMBL" id="CP003137">
    <property type="protein sequence ID" value="AEV95902.1"/>
    <property type="molecule type" value="Genomic_DNA"/>
</dbReference>
<comment type="similarity">
    <text evidence="4">Belongs to the class I-like SAM-binding methyltransferase superfamily. RNA M5U methyltransferase family.</text>
</comment>
<proteinExistence type="inferred from homology"/>
<evidence type="ECO:0000256" key="4">
    <source>
        <dbReference type="PROSITE-ProRule" id="PRU01024"/>
    </source>
</evidence>
<dbReference type="GO" id="GO:0070475">
    <property type="term" value="P:rRNA base methylation"/>
    <property type="evidence" value="ECO:0007669"/>
    <property type="project" value="TreeGrafter"/>
</dbReference>
<feature type="active site" description="Nucleophile" evidence="4">
    <location>
        <position position="426"/>
    </location>
</feature>
<dbReference type="PATRIC" id="fig|701521.8.peg.1586"/>
<dbReference type="InterPro" id="IPR010280">
    <property type="entry name" value="U5_MeTrfase_fam"/>
</dbReference>
<keyword evidence="1 4" id="KW-0489">Methyltransferase</keyword>
<dbReference type="PANTHER" id="PTHR11061:SF45">
    <property type="match status" value="1"/>
</dbReference>
<gene>
    <name evidence="7" type="primary">rumA</name>
    <name evidence="7" type="ordered locus">PECL_1685</name>
</gene>
<dbReference type="Pfam" id="PF01938">
    <property type="entry name" value="TRAM"/>
    <property type="match status" value="1"/>
</dbReference>
<dbReference type="HOGENOM" id="CLU_014689_7_1_9"/>
<feature type="binding site" evidence="4">
    <location>
        <position position="351"/>
    </location>
    <ligand>
        <name>S-adenosyl-L-methionine</name>
        <dbReference type="ChEBI" id="CHEBI:59789"/>
    </ligand>
</feature>
<keyword evidence="2 4" id="KW-0808">Transferase</keyword>
<dbReference type="Proteomes" id="UP000005444">
    <property type="component" value="Chromosome"/>
</dbReference>
<dbReference type="FunFam" id="2.40.50.1070:FF:000003">
    <property type="entry name" value="23S rRNA (Uracil-5-)-methyltransferase RumA"/>
    <property type="match status" value="1"/>
</dbReference>
<dbReference type="AlphaFoldDB" id="G8PBB3"/>
<dbReference type="SUPFAM" id="SSF53335">
    <property type="entry name" value="S-adenosyl-L-methionine-dependent methyltransferases"/>
    <property type="match status" value="1"/>
</dbReference>
<dbReference type="InterPro" id="IPR012340">
    <property type="entry name" value="NA-bd_OB-fold"/>
</dbReference>
<evidence type="ECO:0000259" key="6">
    <source>
        <dbReference type="PROSITE" id="PS50926"/>
    </source>
</evidence>
<dbReference type="InterPro" id="IPR030390">
    <property type="entry name" value="MeTrfase_TrmA_AS"/>
</dbReference>
<dbReference type="PANTHER" id="PTHR11061">
    <property type="entry name" value="RNA M5U METHYLTRANSFERASE"/>
    <property type="match status" value="1"/>
</dbReference>
<name>G8PBB3_PEDCP</name>
<dbReference type="InterPro" id="IPR002792">
    <property type="entry name" value="TRAM_dom"/>
</dbReference>